<evidence type="ECO:0000256" key="1">
    <source>
        <dbReference type="SAM" id="Phobius"/>
    </source>
</evidence>
<accession>A0A1G6IMZ8</accession>
<dbReference type="Proteomes" id="UP000199501">
    <property type="component" value="Unassembled WGS sequence"/>
</dbReference>
<evidence type="ECO:0000313" key="2">
    <source>
        <dbReference type="EMBL" id="SDC07932.1"/>
    </source>
</evidence>
<feature type="transmembrane region" description="Helical" evidence="1">
    <location>
        <begin position="25"/>
        <end position="45"/>
    </location>
</feature>
<name>A0A1G6IMZ8_9PSEU</name>
<protein>
    <submittedName>
        <fullName evidence="2">Uncharacterized protein</fullName>
    </submittedName>
</protein>
<dbReference type="OrthoDB" id="3699103at2"/>
<gene>
    <name evidence="2" type="ORF">SAMN05216174_10128</name>
</gene>
<keyword evidence="1" id="KW-1133">Transmembrane helix</keyword>
<evidence type="ECO:0000313" key="3">
    <source>
        <dbReference type="Proteomes" id="UP000199501"/>
    </source>
</evidence>
<organism evidence="2 3">
    <name type="scientific">Actinokineospora iranica</name>
    <dbReference type="NCBI Taxonomy" id="1271860"/>
    <lineage>
        <taxon>Bacteria</taxon>
        <taxon>Bacillati</taxon>
        <taxon>Actinomycetota</taxon>
        <taxon>Actinomycetes</taxon>
        <taxon>Pseudonocardiales</taxon>
        <taxon>Pseudonocardiaceae</taxon>
        <taxon>Actinokineospora</taxon>
    </lineage>
</organism>
<dbReference type="AlphaFoldDB" id="A0A1G6IMZ8"/>
<keyword evidence="1" id="KW-0812">Transmembrane</keyword>
<keyword evidence="1" id="KW-0472">Membrane</keyword>
<proteinExistence type="predicted"/>
<reference evidence="3" key="1">
    <citation type="submission" date="2016-10" db="EMBL/GenBank/DDBJ databases">
        <authorList>
            <person name="Varghese N."/>
            <person name="Submissions S."/>
        </authorList>
    </citation>
    <scope>NUCLEOTIDE SEQUENCE [LARGE SCALE GENOMIC DNA]</scope>
    <source>
        <strain evidence="3">IBRC-M 10403</strain>
    </source>
</reference>
<sequence>MSIDPAHLPLLGNVEPADPPSPVRAASVLLLAHVTVTGGHLALVWAKTGQDLSLFAVPLGLIVWFALSVRGGRDWARLAVLLVAPLVLLLTLTVSSGAVDLAAVALSALLVGCSAHQMFRADVADYFAQAGDQADRV</sequence>
<dbReference type="EMBL" id="FMZZ01000001">
    <property type="protein sequence ID" value="SDC07932.1"/>
    <property type="molecule type" value="Genomic_DNA"/>
</dbReference>
<keyword evidence="3" id="KW-1185">Reference proteome</keyword>
<dbReference type="RefSeq" id="WP_091446786.1">
    <property type="nucleotide sequence ID" value="NZ_FMZZ01000001.1"/>
</dbReference>
<feature type="transmembrane region" description="Helical" evidence="1">
    <location>
        <begin position="52"/>
        <end position="69"/>
    </location>
</feature>